<keyword evidence="4" id="KW-0808">Transferase</keyword>
<dbReference type="RefSeq" id="WP_264474122.1">
    <property type="nucleotide sequence ID" value="NZ_JAJCLO010000007.1"/>
</dbReference>
<dbReference type="PANTHER" id="PTHR30576:SF8">
    <property type="entry name" value="UNDECAPRENYL-PHOSPHATE GALACTOSE PHOSPHOTRANSFERASE"/>
    <property type="match status" value="1"/>
</dbReference>
<feature type="domain" description="Bacterial sugar transferase" evidence="3">
    <location>
        <begin position="8"/>
        <end position="181"/>
    </location>
</feature>
<evidence type="ECO:0000256" key="1">
    <source>
        <dbReference type="ARBA" id="ARBA00006464"/>
    </source>
</evidence>
<dbReference type="GO" id="GO:0016740">
    <property type="term" value="F:transferase activity"/>
    <property type="evidence" value="ECO:0007669"/>
    <property type="project" value="UniProtKB-KW"/>
</dbReference>
<evidence type="ECO:0000259" key="3">
    <source>
        <dbReference type="Pfam" id="PF02397"/>
    </source>
</evidence>
<sequence>MIYQKYIKRILDITLSGAAIIVLAPVMGVTTILVKKKLGRPVIFKQKRPGLNGKIFDMYKFRTMTEKKDSSGDLLSDEIRLTDFGKKLRNTSLDELPELYCILKGDMSIVGPRPQLVRDMVFMNDEQLKRHSVRPGLTGWAQVNGRNAISWERKLEYDLEYIKNVTFRQDLKIIFMTVIKAFIKKEGITEKNVGTATDYGDYLLKTGMVSQKKYNQLQRKARVILVSEN</sequence>
<evidence type="ECO:0000313" key="5">
    <source>
        <dbReference type="Proteomes" id="UP001215087"/>
    </source>
</evidence>
<keyword evidence="2" id="KW-1133">Transmembrane helix</keyword>
<organism evidence="4 5">
    <name type="scientific">Eubacterium limosum</name>
    <dbReference type="NCBI Taxonomy" id="1736"/>
    <lineage>
        <taxon>Bacteria</taxon>
        <taxon>Bacillati</taxon>
        <taxon>Bacillota</taxon>
        <taxon>Clostridia</taxon>
        <taxon>Eubacteriales</taxon>
        <taxon>Eubacteriaceae</taxon>
        <taxon>Eubacterium</taxon>
    </lineage>
</organism>
<keyword evidence="2" id="KW-0812">Transmembrane</keyword>
<keyword evidence="2" id="KW-0472">Membrane</keyword>
<accession>A0ABT5UT51</accession>
<feature type="transmembrane region" description="Helical" evidence="2">
    <location>
        <begin position="13"/>
        <end position="34"/>
    </location>
</feature>
<comment type="similarity">
    <text evidence="1">Belongs to the bacterial sugar transferase family.</text>
</comment>
<dbReference type="Proteomes" id="UP001215087">
    <property type="component" value="Unassembled WGS sequence"/>
</dbReference>
<reference evidence="4 5" key="1">
    <citation type="submission" date="2023-02" db="EMBL/GenBank/DDBJ databases">
        <title>Comparative genome analysis of Eubacterium limosum species.</title>
        <authorList>
            <person name="Bak J.E."/>
        </authorList>
    </citation>
    <scope>NUCLEOTIDE SEQUENCE [LARGE SCALE GENOMIC DNA]</scope>
    <source>
        <strain evidence="4 5">KGMB01548</strain>
    </source>
</reference>
<dbReference type="Pfam" id="PF02397">
    <property type="entry name" value="Bac_transf"/>
    <property type="match status" value="1"/>
</dbReference>
<protein>
    <submittedName>
        <fullName evidence="4">Sugar transferase</fullName>
    </submittedName>
</protein>
<evidence type="ECO:0000313" key="4">
    <source>
        <dbReference type="EMBL" id="MDE1471021.1"/>
    </source>
</evidence>
<dbReference type="EMBL" id="JAQSVD010000006">
    <property type="protein sequence ID" value="MDE1471021.1"/>
    <property type="molecule type" value="Genomic_DNA"/>
</dbReference>
<comment type="caution">
    <text evidence="4">The sequence shown here is derived from an EMBL/GenBank/DDBJ whole genome shotgun (WGS) entry which is preliminary data.</text>
</comment>
<keyword evidence="5" id="KW-1185">Reference proteome</keyword>
<name>A0ABT5UT51_EUBLI</name>
<gene>
    <name evidence="4" type="ORF">PTZ04_12220</name>
</gene>
<dbReference type="InterPro" id="IPR003362">
    <property type="entry name" value="Bact_transf"/>
</dbReference>
<dbReference type="PANTHER" id="PTHR30576">
    <property type="entry name" value="COLANIC BIOSYNTHESIS UDP-GLUCOSE LIPID CARRIER TRANSFERASE"/>
    <property type="match status" value="1"/>
</dbReference>
<proteinExistence type="inferred from homology"/>
<evidence type="ECO:0000256" key="2">
    <source>
        <dbReference type="SAM" id="Phobius"/>
    </source>
</evidence>